<feature type="transmembrane region" description="Helical" evidence="5">
    <location>
        <begin position="338"/>
        <end position="363"/>
    </location>
</feature>
<feature type="transmembrane region" description="Helical" evidence="5">
    <location>
        <begin position="106"/>
        <end position="123"/>
    </location>
</feature>
<feature type="transmembrane region" description="Helical" evidence="5">
    <location>
        <begin position="401"/>
        <end position="422"/>
    </location>
</feature>
<feature type="transmembrane region" description="Helical" evidence="5">
    <location>
        <begin position="194"/>
        <end position="212"/>
    </location>
</feature>
<protein>
    <submittedName>
        <fullName evidence="7">MFS transporter</fullName>
    </submittedName>
</protein>
<evidence type="ECO:0000256" key="5">
    <source>
        <dbReference type="SAM" id="Phobius"/>
    </source>
</evidence>
<dbReference type="InterPro" id="IPR036259">
    <property type="entry name" value="MFS_trans_sf"/>
</dbReference>
<dbReference type="EMBL" id="LDTZ01000021">
    <property type="protein sequence ID" value="KNA89954.1"/>
    <property type="molecule type" value="Genomic_DNA"/>
</dbReference>
<keyword evidence="3 5" id="KW-1133">Transmembrane helix</keyword>
<feature type="transmembrane region" description="Helical" evidence="5">
    <location>
        <begin position="313"/>
        <end position="332"/>
    </location>
</feature>
<dbReference type="InterPro" id="IPR005829">
    <property type="entry name" value="Sugar_transporter_CS"/>
</dbReference>
<name>A0ABR5I8G5_9ACTN</name>
<keyword evidence="8" id="KW-1185">Reference proteome</keyword>
<accession>A0ABR5I8G5</accession>
<dbReference type="Proteomes" id="UP000037247">
    <property type="component" value="Unassembled WGS sequence"/>
</dbReference>
<dbReference type="SUPFAM" id="SSF103473">
    <property type="entry name" value="MFS general substrate transporter"/>
    <property type="match status" value="1"/>
</dbReference>
<feature type="domain" description="Major facilitator superfamily (MFS) profile" evidence="6">
    <location>
        <begin position="181"/>
        <end position="426"/>
    </location>
</feature>
<reference evidence="7 8" key="1">
    <citation type="submission" date="2015-05" db="EMBL/GenBank/DDBJ databases">
        <title>Draft genome sequence of the bacterium Gordonia jacobaea a new member of the Gordonia genus.</title>
        <authorList>
            <person name="Jimenez-Galisteo G."/>
            <person name="Dominguez A."/>
            <person name="Munoz E."/>
            <person name="Vinas M."/>
        </authorList>
    </citation>
    <scope>NUCLEOTIDE SEQUENCE [LARGE SCALE GENOMIC DNA]</scope>
    <source>
        <strain evidence="8">mv1</strain>
    </source>
</reference>
<feature type="transmembrane region" description="Helical" evidence="5">
    <location>
        <begin position="248"/>
        <end position="270"/>
    </location>
</feature>
<feature type="transmembrane region" description="Helical" evidence="5">
    <location>
        <begin position="375"/>
        <end position="395"/>
    </location>
</feature>
<dbReference type="InterPro" id="IPR020846">
    <property type="entry name" value="MFS_dom"/>
</dbReference>
<organism evidence="7 8">
    <name type="scientific">Gordonia jacobaea</name>
    <dbReference type="NCBI Taxonomy" id="122202"/>
    <lineage>
        <taxon>Bacteria</taxon>
        <taxon>Bacillati</taxon>
        <taxon>Actinomycetota</taxon>
        <taxon>Actinomycetes</taxon>
        <taxon>Mycobacteriales</taxon>
        <taxon>Gordoniaceae</taxon>
        <taxon>Gordonia</taxon>
    </lineage>
</organism>
<dbReference type="PROSITE" id="PS50850">
    <property type="entry name" value="MFS"/>
    <property type="match status" value="1"/>
</dbReference>
<keyword evidence="2 5" id="KW-0812">Transmembrane</keyword>
<evidence type="ECO:0000313" key="8">
    <source>
        <dbReference type="Proteomes" id="UP000037247"/>
    </source>
</evidence>
<dbReference type="PANTHER" id="PTHR23528">
    <property type="match status" value="1"/>
</dbReference>
<dbReference type="PROSITE" id="PS00216">
    <property type="entry name" value="SUGAR_TRANSPORT_1"/>
    <property type="match status" value="1"/>
</dbReference>
<dbReference type="InterPro" id="IPR011701">
    <property type="entry name" value="MFS"/>
</dbReference>
<feature type="transmembrane region" description="Helical" evidence="5">
    <location>
        <begin position="164"/>
        <end position="188"/>
    </location>
</feature>
<dbReference type="PANTHER" id="PTHR23528:SF1">
    <property type="entry name" value="MAJOR FACILITATOR SUPERFAMILY (MFS) PROFILE DOMAIN-CONTAINING PROTEIN"/>
    <property type="match status" value="1"/>
</dbReference>
<proteinExistence type="predicted"/>
<dbReference type="Pfam" id="PF07690">
    <property type="entry name" value="MFS_1"/>
    <property type="match status" value="1"/>
</dbReference>
<feature type="transmembrane region" description="Helical" evidence="5">
    <location>
        <begin position="22"/>
        <end position="43"/>
    </location>
</feature>
<evidence type="ECO:0000259" key="6">
    <source>
        <dbReference type="PROSITE" id="PS50850"/>
    </source>
</evidence>
<gene>
    <name evidence="7" type="ORF">ABW18_18225</name>
</gene>
<evidence type="ECO:0000256" key="2">
    <source>
        <dbReference type="ARBA" id="ARBA00022692"/>
    </source>
</evidence>
<feature type="transmembrane region" description="Helical" evidence="5">
    <location>
        <begin position="282"/>
        <end position="301"/>
    </location>
</feature>
<dbReference type="RefSeq" id="WP_049700403.1">
    <property type="nucleotide sequence ID" value="NZ_LDTZ01000021.1"/>
</dbReference>
<sequence>MTLDHDAHHSPTTPWQRVSSKWIGLFGLSWLGIWLAQLAPFQLTLPNQINDWLDIGTNVDESNWKQSVLTFGVVSGISAAFALVAFPLTGSLSDRTTSRYGRRRPWIVGGTALFAAGLIALGFSDNIIAITIGWCATLTGFSAVSAALTALISDQVPVFQRGVVSSWVSAPQAIGVIIGIALVSAFGLGFLPSYALFAVLLIACVAPFVLYLNDPPNPRHDKGRISIRAVVSELWISPREHPDFGWTLLGRVLVNLGNALGTSLLFFFLKFGIHSTDADSDILLVTAVYMVFVVISALVSGKLSDVVGRRKPFVLAAGVSQGAAAVCIAVVANLPMTMVAAALLGAGFGAFLGVDQALATQVLPDAEHNGQDLGIMNIAMAVPQALGPLVGAAIVEATGGFTGLFVASAIFGILGGVSVLLVRSVR</sequence>
<evidence type="ECO:0000256" key="3">
    <source>
        <dbReference type="ARBA" id="ARBA00022989"/>
    </source>
</evidence>
<comment type="subcellular location">
    <subcellularLocation>
        <location evidence="1">Cell membrane</location>
        <topology evidence="1">Multi-pass membrane protein</topology>
    </subcellularLocation>
</comment>
<evidence type="ECO:0000313" key="7">
    <source>
        <dbReference type="EMBL" id="KNA89954.1"/>
    </source>
</evidence>
<evidence type="ECO:0000256" key="4">
    <source>
        <dbReference type="ARBA" id="ARBA00023136"/>
    </source>
</evidence>
<comment type="caution">
    <text evidence="7">The sequence shown here is derived from an EMBL/GenBank/DDBJ whole genome shotgun (WGS) entry which is preliminary data.</text>
</comment>
<feature type="transmembrane region" description="Helical" evidence="5">
    <location>
        <begin position="68"/>
        <end position="86"/>
    </location>
</feature>
<dbReference type="Gene3D" id="1.20.1250.20">
    <property type="entry name" value="MFS general substrate transporter like domains"/>
    <property type="match status" value="2"/>
</dbReference>
<evidence type="ECO:0000256" key="1">
    <source>
        <dbReference type="ARBA" id="ARBA00004651"/>
    </source>
</evidence>
<keyword evidence="4 5" id="KW-0472">Membrane</keyword>
<feature type="transmembrane region" description="Helical" evidence="5">
    <location>
        <begin position="129"/>
        <end position="152"/>
    </location>
</feature>